<protein>
    <recommendedName>
        <fullName evidence="3">Leucine-rich repeat domain-containing protein</fullName>
    </recommendedName>
</protein>
<dbReference type="PANTHER" id="PTHR36766">
    <property type="entry name" value="PLANT BROAD-SPECTRUM MILDEW RESISTANCE PROTEIN RPW8"/>
    <property type="match status" value="1"/>
</dbReference>
<evidence type="ECO:0008006" key="3">
    <source>
        <dbReference type="Google" id="ProtNLM"/>
    </source>
</evidence>
<dbReference type="Proteomes" id="UP000722625">
    <property type="component" value="Unassembled WGS sequence"/>
</dbReference>
<dbReference type="PANTHER" id="PTHR36766:SF70">
    <property type="entry name" value="DISEASE RESISTANCE PROTEIN RGA4"/>
    <property type="match status" value="1"/>
</dbReference>
<reference evidence="1 2" key="1">
    <citation type="journal article" date="2018" name="Int. J. Syst. Evol. Microbiol.">
        <title>Flavobacterium chryseum sp. nov. and Flavobacterium psychroterrae sp. nov., novel environmental bacteria isolated from Antarctica.</title>
        <authorList>
            <person name="Kralova S."/>
            <person name="Svec P."/>
            <person name="Busse H.J."/>
            <person name="Stankova E."/>
            <person name="Vaczi P."/>
            <person name="Sedlacek I."/>
        </authorList>
    </citation>
    <scope>NUCLEOTIDE SEQUENCE [LARGE SCALE GENOMIC DNA]</scope>
    <source>
        <strain evidence="1 2">CCM 8827</strain>
    </source>
</reference>
<comment type="caution">
    <text evidence="1">The sequence shown here is derived from an EMBL/GenBank/DDBJ whole genome shotgun (WGS) entry which is preliminary data.</text>
</comment>
<gene>
    <name evidence="1" type="ORF">KHA90_04110</name>
</gene>
<organism evidence="1 2">
    <name type="scientific">Flavobacterium psychroterrae</name>
    <dbReference type="NCBI Taxonomy" id="2133767"/>
    <lineage>
        <taxon>Bacteria</taxon>
        <taxon>Pseudomonadati</taxon>
        <taxon>Bacteroidota</taxon>
        <taxon>Flavobacteriia</taxon>
        <taxon>Flavobacteriales</taxon>
        <taxon>Flavobacteriaceae</taxon>
        <taxon>Flavobacterium</taxon>
    </lineage>
</organism>
<dbReference type="EMBL" id="JAGYVZ010000003">
    <property type="protein sequence ID" value="MBS7230200.1"/>
    <property type="molecule type" value="Genomic_DNA"/>
</dbReference>
<dbReference type="Pfam" id="PF23952">
    <property type="entry name" value="LRR_EndoS"/>
    <property type="match status" value="1"/>
</dbReference>
<evidence type="ECO:0000313" key="2">
    <source>
        <dbReference type="Proteomes" id="UP000722625"/>
    </source>
</evidence>
<dbReference type="Gene3D" id="3.80.10.10">
    <property type="entry name" value="Ribonuclease Inhibitor"/>
    <property type="match status" value="1"/>
</dbReference>
<keyword evidence="2" id="KW-1185">Reference proteome</keyword>
<proteinExistence type="predicted"/>
<dbReference type="SUPFAM" id="SSF52058">
    <property type="entry name" value="L domain-like"/>
    <property type="match status" value="1"/>
</dbReference>
<evidence type="ECO:0000313" key="1">
    <source>
        <dbReference type="EMBL" id="MBS7230200.1"/>
    </source>
</evidence>
<name>A0ABS5P8P9_9FLAO</name>
<sequence>MYLSGAKHDPYLMIKPDSDLENIDSDFLQNKYSIRLSGKYDNSFLKKFVERFSDVLDLDIGNQYGDGDNSFIYDLPNLRGLVISLYKDSDFILDCSKLPKSLFSLNLSVWSKKHIVNIQSLNNTNLERLYVSDFDEKDLTKLSCLPNLKSLSITRSKIKSLKGIETLTNLEYLSLGAVRSLTDISDFTTLHKLKRLDIDICWKLEDFSPIGNLKNIEHLQLQDCKSLKSIKFVEQMPKLKRLIALGTTVIQDHDTTPAKDIPIFWGSQRPEYNVHYPEKEIK</sequence>
<dbReference type="RefSeq" id="WP_213295725.1">
    <property type="nucleotide sequence ID" value="NZ_JAGYVZ010000003.1"/>
</dbReference>
<accession>A0ABS5P8P9</accession>
<dbReference type="InterPro" id="IPR032675">
    <property type="entry name" value="LRR_dom_sf"/>
</dbReference>